<sequence length="156" mass="15736">STGGVASAAQQERLQRAAASGVEGASGGLEGTRASRRNSSGLVSHSVPVPPSSALSGALRTSRTRSSLLLLPTIHEDAAAAARDAQGLEQQGLEAQQQMIVPVSGMSFTSAVFSEGWDAPSGRQVTRGLSSPLLGTRGQLADIGGGGGNADKWEKG</sequence>
<name>A0AAD3DWL7_9CHLO</name>
<feature type="region of interest" description="Disordered" evidence="1">
    <location>
        <begin position="129"/>
        <end position="156"/>
    </location>
</feature>
<evidence type="ECO:0000313" key="3">
    <source>
        <dbReference type="Proteomes" id="UP001054857"/>
    </source>
</evidence>
<keyword evidence="3" id="KW-1185">Reference proteome</keyword>
<gene>
    <name evidence="2" type="ORF">Agub_g11128</name>
</gene>
<comment type="caution">
    <text evidence="2">The sequence shown here is derived from an EMBL/GenBank/DDBJ whole genome shotgun (WGS) entry which is preliminary data.</text>
</comment>
<protein>
    <submittedName>
        <fullName evidence="2">Uncharacterized protein</fullName>
    </submittedName>
</protein>
<evidence type="ECO:0000256" key="1">
    <source>
        <dbReference type="SAM" id="MobiDB-lite"/>
    </source>
</evidence>
<feature type="compositionally biased region" description="Low complexity" evidence="1">
    <location>
        <begin position="39"/>
        <end position="60"/>
    </location>
</feature>
<dbReference type="Proteomes" id="UP001054857">
    <property type="component" value="Unassembled WGS sequence"/>
</dbReference>
<reference evidence="2 3" key="1">
    <citation type="journal article" date="2021" name="Sci. Rep.">
        <title>Genome sequencing of the multicellular alga Astrephomene provides insights into convergent evolution of germ-soma differentiation.</title>
        <authorList>
            <person name="Yamashita S."/>
            <person name="Yamamoto K."/>
            <person name="Matsuzaki R."/>
            <person name="Suzuki S."/>
            <person name="Yamaguchi H."/>
            <person name="Hirooka S."/>
            <person name="Minakuchi Y."/>
            <person name="Miyagishima S."/>
            <person name="Kawachi M."/>
            <person name="Toyoda A."/>
            <person name="Nozaki H."/>
        </authorList>
    </citation>
    <scope>NUCLEOTIDE SEQUENCE [LARGE SCALE GENOMIC DNA]</scope>
    <source>
        <strain evidence="2 3">NIES-4017</strain>
    </source>
</reference>
<feature type="non-terminal residue" evidence="2">
    <location>
        <position position="156"/>
    </location>
</feature>
<dbReference type="AlphaFoldDB" id="A0AAD3DWL7"/>
<organism evidence="2 3">
    <name type="scientific">Astrephomene gubernaculifera</name>
    <dbReference type="NCBI Taxonomy" id="47775"/>
    <lineage>
        <taxon>Eukaryota</taxon>
        <taxon>Viridiplantae</taxon>
        <taxon>Chlorophyta</taxon>
        <taxon>core chlorophytes</taxon>
        <taxon>Chlorophyceae</taxon>
        <taxon>CS clade</taxon>
        <taxon>Chlamydomonadales</taxon>
        <taxon>Astrephomenaceae</taxon>
        <taxon>Astrephomene</taxon>
    </lineage>
</organism>
<proteinExistence type="predicted"/>
<feature type="compositionally biased region" description="Low complexity" evidence="1">
    <location>
        <begin position="1"/>
        <end position="23"/>
    </location>
</feature>
<accession>A0AAD3DWL7</accession>
<evidence type="ECO:0000313" key="2">
    <source>
        <dbReference type="EMBL" id="GFR49213.1"/>
    </source>
</evidence>
<feature type="region of interest" description="Disordered" evidence="1">
    <location>
        <begin position="1"/>
        <end position="60"/>
    </location>
</feature>
<feature type="non-terminal residue" evidence="2">
    <location>
        <position position="1"/>
    </location>
</feature>
<dbReference type="EMBL" id="BMAR01000028">
    <property type="protein sequence ID" value="GFR49213.1"/>
    <property type="molecule type" value="Genomic_DNA"/>
</dbReference>